<dbReference type="Proteomes" id="UP000305948">
    <property type="component" value="Unassembled WGS sequence"/>
</dbReference>
<gene>
    <name evidence="1" type="ORF">OE88DRAFT_510297</name>
</gene>
<sequence>MTPPAPNSFWTCCGGTARVAVSVKWPFLCPLPFLIPANSSHRPAFVSSAVRRLSTSQVVFPRGAVELYSRRLAAKNLLSSAFKDRLH</sequence>
<evidence type="ECO:0000313" key="2">
    <source>
        <dbReference type="Proteomes" id="UP000305948"/>
    </source>
</evidence>
<name>A0A5C3MVG0_9AGAM</name>
<accession>A0A5C3MVG0</accession>
<protein>
    <submittedName>
        <fullName evidence="1">Uncharacterized protein</fullName>
    </submittedName>
</protein>
<organism evidence="1 2">
    <name type="scientific">Heliocybe sulcata</name>
    <dbReference type="NCBI Taxonomy" id="5364"/>
    <lineage>
        <taxon>Eukaryota</taxon>
        <taxon>Fungi</taxon>
        <taxon>Dikarya</taxon>
        <taxon>Basidiomycota</taxon>
        <taxon>Agaricomycotina</taxon>
        <taxon>Agaricomycetes</taxon>
        <taxon>Gloeophyllales</taxon>
        <taxon>Gloeophyllaceae</taxon>
        <taxon>Heliocybe</taxon>
    </lineage>
</organism>
<keyword evidence="2" id="KW-1185">Reference proteome</keyword>
<evidence type="ECO:0000313" key="1">
    <source>
        <dbReference type="EMBL" id="TFK48832.1"/>
    </source>
</evidence>
<reference evidence="1 2" key="1">
    <citation type="journal article" date="2019" name="Nat. Ecol. Evol.">
        <title>Megaphylogeny resolves global patterns of mushroom evolution.</title>
        <authorList>
            <person name="Varga T."/>
            <person name="Krizsan K."/>
            <person name="Foldi C."/>
            <person name="Dima B."/>
            <person name="Sanchez-Garcia M."/>
            <person name="Sanchez-Ramirez S."/>
            <person name="Szollosi G.J."/>
            <person name="Szarkandi J.G."/>
            <person name="Papp V."/>
            <person name="Albert L."/>
            <person name="Andreopoulos W."/>
            <person name="Angelini C."/>
            <person name="Antonin V."/>
            <person name="Barry K.W."/>
            <person name="Bougher N.L."/>
            <person name="Buchanan P."/>
            <person name="Buyck B."/>
            <person name="Bense V."/>
            <person name="Catcheside P."/>
            <person name="Chovatia M."/>
            <person name="Cooper J."/>
            <person name="Damon W."/>
            <person name="Desjardin D."/>
            <person name="Finy P."/>
            <person name="Geml J."/>
            <person name="Haridas S."/>
            <person name="Hughes K."/>
            <person name="Justo A."/>
            <person name="Karasinski D."/>
            <person name="Kautmanova I."/>
            <person name="Kiss B."/>
            <person name="Kocsube S."/>
            <person name="Kotiranta H."/>
            <person name="LaButti K.M."/>
            <person name="Lechner B.E."/>
            <person name="Liimatainen K."/>
            <person name="Lipzen A."/>
            <person name="Lukacs Z."/>
            <person name="Mihaltcheva S."/>
            <person name="Morgado L.N."/>
            <person name="Niskanen T."/>
            <person name="Noordeloos M.E."/>
            <person name="Ohm R.A."/>
            <person name="Ortiz-Santana B."/>
            <person name="Ovrebo C."/>
            <person name="Racz N."/>
            <person name="Riley R."/>
            <person name="Savchenko A."/>
            <person name="Shiryaev A."/>
            <person name="Soop K."/>
            <person name="Spirin V."/>
            <person name="Szebenyi C."/>
            <person name="Tomsovsky M."/>
            <person name="Tulloss R.E."/>
            <person name="Uehling J."/>
            <person name="Grigoriev I.V."/>
            <person name="Vagvolgyi C."/>
            <person name="Papp T."/>
            <person name="Martin F.M."/>
            <person name="Miettinen O."/>
            <person name="Hibbett D.S."/>
            <person name="Nagy L.G."/>
        </authorList>
    </citation>
    <scope>NUCLEOTIDE SEQUENCE [LARGE SCALE GENOMIC DNA]</scope>
    <source>
        <strain evidence="1 2">OMC1185</strain>
    </source>
</reference>
<dbReference type="EMBL" id="ML213518">
    <property type="protein sequence ID" value="TFK48832.1"/>
    <property type="molecule type" value="Genomic_DNA"/>
</dbReference>
<dbReference type="AlphaFoldDB" id="A0A5C3MVG0"/>
<proteinExistence type="predicted"/>